<gene>
    <name evidence="5" type="ORF">KIPB_006915</name>
</gene>
<keyword evidence="6" id="KW-1185">Reference proteome</keyword>
<dbReference type="CDD" id="cd00077">
    <property type="entry name" value="HDc"/>
    <property type="match status" value="1"/>
</dbReference>
<proteinExistence type="predicted"/>
<feature type="region of interest" description="Disordered" evidence="3">
    <location>
        <begin position="307"/>
        <end position="339"/>
    </location>
</feature>
<dbReference type="Gene3D" id="1.10.1300.10">
    <property type="entry name" value="3'5'-cyclic nucleotide phosphodiesterase, catalytic domain"/>
    <property type="match status" value="1"/>
</dbReference>
<dbReference type="PROSITE" id="PS51845">
    <property type="entry name" value="PDEASE_I_2"/>
    <property type="match status" value="1"/>
</dbReference>
<comment type="caution">
    <text evidence="5">The sequence shown here is derived from an EMBL/GenBank/DDBJ whole genome shotgun (WGS) entry which is preliminary data.</text>
</comment>
<evidence type="ECO:0000256" key="3">
    <source>
        <dbReference type="SAM" id="MobiDB-lite"/>
    </source>
</evidence>
<feature type="region of interest" description="Disordered" evidence="3">
    <location>
        <begin position="127"/>
        <end position="208"/>
    </location>
</feature>
<feature type="domain" description="PDEase" evidence="4">
    <location>
        <begin position="653"/>
        <end position="1057"/>
    </location>
</feature>
<accession>A0A9K3CXY9</accession>
<dbReference type="AlphaFoldDB" id="A0A9K3CXY9"/>
<feature type="region of interest" description="Disordered" evidence="3">
    <location>
        <begin position="478"/>
        <end position="556"/>
    </location>
</feature>
<feature type="region of interest" description="Disordered" evidence="3">
    <location>
        <begin position="624"/>
        <end position="652"/>
    </location>
</feature>
<evidence type="ECO:0000313" key="5">
    <source>
        <dbReference type="EMBL" id="GIQ85276.1"/>
    </source>
</evidence>
<protein>
    <recommendedName>
        <fullName evidence="4">PDEase domain-containing protein</fullName>
    </recommendedName>
</protein>
<dbReference type="InterPro" id="IPR003607">
    <property type="entry name" value="HD/PDEase_dom"/>
</dbReference>
<feature type="compositionally biased region" description="Basic and acidic residues" evidence="3">
    <location>
        <begin position="513"/>
        <end position="524"/>
    </location>
</feature>
<dbReference type="PANTHER" id="PTHR11347">
    <property type="entry name" value="CYCLIC NUCLEOTIDE PHOSPHODIESTERASE"/>
    <property type="match status" value="1"/>
</dbReference>
<organism evidence="5 6">
    <name type="scientific">Kipferlia bialata</name>
    <dbReference type="NCBI Taxonomy" id="797122"/>
    <lineage>
        <taxon>Eukaryota</taxon>
        <taxon>Metamonada</taxon>
        <taxon>Carpediemonas-like organisms</taxon>
        <taxon>Kipferlia</taxon>
    </lineage>
</organism>
<reference evidence="5 6" key="1">
    <citation type="journal article" date="2018" name="PLoS ONE">
        <title>The draft genome of Kipferlia bialata reveals reductive genome evolution in fornicate parasites.</title>
        <authorList>
            <person name="Tanifuji G."/>
            <person name="Takabayashi S."/>
            <person name="Kume K."/>
            <person name="Takagi M."/>
            <person name="Nakayama T."/>
            <person name="Kamikawa R."/>
            <person name="Inagaki Y."/>
            <person name="Hashimoto T."/>
        </authorList>
    </citation>
    <scope>NUCLEOTIDE SEQUENCE [LARGE SCALE GENOMIC DNA]</scope>
    <source>
        <strain evidence="5">NY0173</strain>
    </source>
</reference>
<dbReference type="EMBL" id="BDIP01001857">
    <property type="protein sequence ID" value="GIQ85276.1"/>
    <property type="molecule type" value="Genomic_DNA"/>
</dbReference>
<feature type="compositionally biased region" description="Basic residues" evidence="3">
    <location>
        <begin position="493"/>
        <end position="505"/>
    </location>
</feature>
<feature type="compositionally biased region" description="Pro residues" evidence="3">
    <location>
        <begin position="635"/>
        <end position="644"/>
    </location>
</feature>
<feature type="region of interest" description="Disordered" evidence="3">
    <location>
        <begin position="386"/>
        <end position="439"/>
    </location>
</feature>
<dbReference type="OrthoDB" id="546632at2759"/>
<dbReference type="GO" id="GO:0004114">
    <property type="term" value="F:3',5'-cyclic-nucleotide phosphodiesterase activity"/>
    <property type="evidence" value="ECO:0007669"/>
    <property type="project" value="InterPro"/>
</dbReference>
<keyword evidence="2" id="KW-0378">Hydrolase</keyword>
<dbReference type="Pfam" id="PF00233">
    <property type="entry name" value="PDEase_I"/>
    <property type="match status" value="1"/>
</dbReference>
<feature type="compositionally biased region" description="Basic and acidic residues" evidence="3">
    <location>
        <begin position="417"/>
        <end position="427"/>
    </location>
</feature>
<keyword evidence="1" id="KW-0479">Metal-binding</keyword>
<dbReference type="InterPro" id="IPR036971">
    <property type="entry name" value="PDEase_catalytic_dom_sf"/>
</dbReference>
<dbReference type="Proteomes" id="UP000265618">
    <property type="component" value="Unassembled WGS sequence"/>
</dbReference>
<dbReference type="GO" id="GO:0007165">
    <property type="term" value="P:signal transduction"/>
    <property type="evidence" value="ECO:0007669"/>
    <property type="project" value="InterPro"/>
</dbReference>
<evidence type="ECO:0000256" key="1">
    <source>
        <dbReference type="ARBA" id="ARBA00022723"/>
    </source>
</evidence>
<evidence type="ECO:0000259" key="4">
    <source>
        <dbReference type="PROSITE" id="PS51845"/>
    </source>
</evidence>
<dbReference type="GO" id="GO:0046872">
    <property type="term" value="F:metal ion binding"/>
    <property type="evidence" value="ECO:0007669"/>
    <property type="project" value="UniProtKB-KW"/>
</dbReference>
<name>A0A9K3CXY9_9EUKA</name>
<feature type="compositionally biased region" description="Polar residues" evidence="3">
    <location>
        <begin position="307"/>
        <end position="316"/>
    </location>
</feature>
<feature type="region of interest" description="Disordered" evidence="3">
    <location>
        <begin position="1004"/>
        <end position="1028"/>
    </location>
</feature>
<evidence type="ECO:0000256" key="2">
    <source>
        <dbReference type="ARBA" id="ARBA00022801"/>
    </source>
</evidence>
<feature type="region of interest" description="Disordered" evidence="3">
    <location>
        <begin position="1046"/>
        <end position="1088"/>
    </location>
</feature>
<dbReference type="InterPro" id="IPR002073">
    <property type="entry name" value="PDEase_catalytic_dom"/>
</dbReference>
<evidence type="ECO:0000313" key="6">
    <source>
        <dbReference type="Proteomes" id="UP000265618"/>
    </source>
</evidence>
<feature type="compositionally biased region" description="Low complexity" evidence="3">
    <location>
        <begin position="386"/>
        <end position="401"/>
    </location>
</feature>
<dbReference type="SUPFAM" id="SSF109604">
    <property type="entry name" value="HD-domain/PDEase-like"/>
    <property type="match status" value="1"/>
</dbReference>
<feature type="compositionally biased region" description="Low complexity" evidence="3">
    <location>
        <begin position="143"/>
        <end position="154"/>
    </location>
</feature>
<sequence>MPLSSDPDLLRLLTQLRASSDSVHEGLGVDGNAVDRMIRECQMRIEGHSLITCATDKHNPYTTGDTAPHPTPRDLLLLPASTESRCGTASQSQSGERDYGAAITIPEFVTRPVTFSRQSGTMGGWHLPLSNHSPSMPKPLLPSASEASSSSSSSRHGYLHRRRTGGLGQSIMHQTVREGSGVVEGGTKRTPEGPSMAETSHHTTDTYPETVPDAYPEGDESHTHLYIHGQEGSGEVSEGEDSESLYHSMVSDCHRSGSLWGSPHHFTSQSSSFQGSASDLGNSSQELGRSQLLPLKALQYSTVDLNANPTLDSTSLEQEETDVKNKEDGTETGSGVGTSVLSDEALLGSDGEDVHYTQSDSDDAYASDEYEGNLVLSTAYLIRTRSSSSEAETERVSVAPPVAAPVPSPPDTVGTKVTDRDTGRDAASEAMSMAVPSQGALADRRPSLLLSLCTEASGTEHPTTSHYTSGFAGSDSDCIGEYSHEAETGSHPSGRRGSRPVRHTGLRQTQGRGGERVGLTREGEGETWVSDTEESDTEGPHPLSPAKGSDPDSRDWSVAPTLYMQRLLQTSSNSDYEGLGTLVDRMSPTLEVAHGATSGDILRLISDLERRLACEASGSCPVDHEWSAPSAGAPHPSPSLPHPPADSVSTGSVADSLEGQERAFIAEHVLTLEFDAHSWCKRHVDCGLPYLGYILHRHFHLDGVVSVRRFIAAIVIINSLYRPSSSYHNCVHAADVLQMVAMMVDRLRETVRMSYRCAADGGNDGGQTDVLQMVAMMVDRLRQTERGRSLCPARMVAVTLLAAASHDVEHCGVSSDLLVNIRHPLYHLFGSHSTLEMYHSQLGAYLLRYYGVFEYLSPSDADVCIDLFRRLILATDPKSLFDHARTLDTLREGGRDGSMAKDKEGKTGEEKLQEHVLSAILRCADISNASRPFPVAKAHSLNVMREFFRTGDLEVKHGLERGAFRDREGGVVAVKTCQISFISHVVSFYTERAREFFTHLCQSEGEKGETEGETDGSDGGSSVDKSDAPLPLPHLLGCMLTQMQRNKQRWEEISPEDPEVQECVTEAPLKGSQRRQRGREGKTVYSGE</sequence>